<organism evidence="4 5">
    <name type="scientific">Leptospira semungkisensis</name>
    <dbReference type="NCBI Taxonomy" id="2484985"/>
    <lineage>
        <taxon>Bacteria</taxon>
        <taxon>Pseudomonadati</taxon>
        <taxon>Spirochaetota</taxon>
        <taxon>Spirochaetia</taxon>
        <taxon>Leptospirales</taxon>
        <taxon>Leptospiraceae</taxon>
        <taxon>Leptospira</taxon>
    </lineage>
</organism>
<feature type="active site" description="Proton acceptor" evidence="2">
    <location>
        <position position="196"/>
    </location>
</feature>
<reference evidence="4" key="1">
    <citation type="journal article" date="2019" name="PLoS Negl. Trop. Dis.">
        <title>Revisiting the worldwide diversity of Leptospira species in the environment.</title>
        <authorList>
            <person name="Vincent A.T."/>
            <person name="Schiettekatte O."/>
            <person name="Bourhy P."/>
            <person name="Veyrier F.J."/>
            <person name="Picardeau M."/>
        </authorList>
    </citation>
    <scope>NUCLEOTIDE SEQUENCE [LARGE SCALE GENOMIC DNA]</scope>
    <source>
        <strain evidence="4">SSS9</strain>
    </source>
</reference>
<evidence type="ECO:0000313" key="5">
    <source>
        <dbReference type="Proteomes" id="UP000297453"/>
    </source>
</evidence>
<proteinExistence type="predicted"/>
<feature type="short sequence motif" description="GXGXXG" evidence="2">
    <location>
        <begin position="9"/>
        <end position="14"/>
    </location>
</feature>
<gene>
    <name evidence="4" type="ORF">EHO59_14995</name>
</gene>
<feature type="domain" description="PNPLA" evidence="3">
    <location>
        <begin position="5"/>
        <end position="210"/>
    </location>
</feature>
<keyword evidence="1 2" id="KW-0443">Lipid metabolism</keyword>
<dbReference type="AlphaFoldDB" id="A0A4R9FLC6"/>
<dbReference type="Pfam" id="PF01734">
    <property type="entry name" value="Patatin"/>
    <property type="match status" value="1"/>
</dbReference>
<dbReference type="InterPro" id="IPR047156">
    <property type="entry name" value="Teg/CotR/CapV-like"/>
</dbReference>
<accession>A0A4R9FLC6</accession>
<dbReference type="EMBL" id="RQEP01000019">
    <property type="protein sequence ID" value="TGJ99183.1"/>
    <property type="molecule type" value="Genomic_DNA"/>
</dbReference>
<feature type="active site" description="Nucleophile" evidence="2">
    <location>
        <position position="47"/>
    </location>
</feature>
<dbReference type="Proteomes" id="UP000297453">
    <property type="component" value="Unassembled WGS sequence"/>
</dbReference>
<comment type="caution">
    <text evidence="4">The sequence shown here is derived from an EMBL/GenBank/DDBJ whole genome shotgun (WGS) entry which is preliminary data.</text>
</comment>
<dbReference type="GO" id="GO:0016787">
    <property type="term" value="F:hydrolase activity"/>
    <property type="evidence" value="ECO:0007669"/>
    <property type="project" value="UniProtKB-UniRule"/>
</dbReference>
<dbReference type="PROSITE" id="PS51635">
    <property type="entry name" value="PNPLA"/>
    <property type="match status" value="1"/>
</dbReference>
<evidence type="ECO:0000259" key="3">
    <source>
        <dbReference type="PROSITE" id="PS51635"/>
    </source>
</evidence>
<feature type="short sequence motif" description="GXSXG" evidence="2">
    <location>
        <begin position="45"/>
        <end position="49"/>
    </location>
</feature>
<name>A0A4R9FLC6_9LEPT</name>
<sequence>MKRILQIDGGGILGIMPAMVLIRLEALLQKVKKKSLAESFDLITGSSTGAIIGGAVAAGVPIQTIADLYIKKGASLFTSRTKWNPGNWLRPKYDRTPFISELNSTRTSDGKLLGELKMKDLKTSFMATAFNLCSQRTHFLKSWDKADKNRPVAEVITWSALSAAYYFGKINVPDFKWTNYSPDGSEKTETGAVFQDGGQGINNNTIHYIHTEILANDWEAKGSLIISLGTGNVSPYVTYAEASKTDFIEQIAKYPFQARNESTMAQVLEARYISQMNRAMKFHRFDTLIQQEENQLDKVELIDRFVEYGRKMADTLDETFVKKNF</sequence>
<dbReference type="GO" id="GO:0016042">
    <property type="term" value="P:lipid catabolic process"/>
    <property type="evidence" value="ECO:0007669"/>
    <property type="project" value="UniProtKB-UniRule"/>
</dbReference>
<dbReference type="OrthoDB" id="322029at2"/>
<dbReference type="Gene3D" id="3.40.1090.10">
    <property type="entry name" value="Cytosolic phospholipase A2 catalytic domain"/>
    <property type="match status" value="1"/>
</dbReference>
<evidence type="ECO:0000256" key="2">
    <source>
        <dbReference type="PROSITE-ProRule" id="PRU01161"/>
    </source>
</evidence>
<protein>
    <submittedName>
        <fullName evidence="4">Patatin</fullName>
    </submittedName>
</protein>
<dbReference type="InterPro" id="IPR002641">
    <property type="entry name" value="PNPLA_dom"/>
</dbReference>
<dbReference type="InterPro" id="IPR016035">
    <property type="entry name" value="Acyl_Trfase/lysoPLipase"/>
</dbReference>
<dbReference type="PANTHER" id="PTHR24138">
    <property type="entry name" value="INTRACELLLAR PHOSPHOLIPASE A FAMILY"/>
    <property type="match status" value="1"/>
</dbReference>
<evidence type="ECO:0000313" key="4">
    <source>
        <dbReference type="EMBL" id="TGJ99183.1"/>
    </source>
</evidence>
<keyword evidence="2" id="KW-0442">Lipid degradation</keyword>
<dbReference type="RefSeq" id="WP_135589273.1">
    <property type="nucleotide sequence ID" value="NZ_RQEP01000019.1"/>
</dbReference>
<dbReference type="PANTHER" id="PTHR24138:SF10">
    <property type="entry name" value="PHOSPHOLIPASE A2"/>
    <property type="match status" value="1"/>
</dbReference>
<keyword evidence="5" id="KW-1185">Reference proteome</keyword>
<feature type="short sequence motif" description="DGA/G" evidence="2">
    <location>
        <begin position="196"/>
        <end position="198"/>
    </location>
</feature>
<dbReference type="SUPFAM" id="SSF52151">
    <property type="entry name" value="FabD/lysophospholipase-like"/>
    <property type="match status" value="1"/>
</dbReference>
<evidence type="ECO:0000256" key="1">
    <source>
        <dbReference type="ARBA" id="ARBA00023098"/>
    </source>
</evidence>
<keyword evidence="2" id="KW-0378">Hydrolase</keyword>